<sequence>MDSCEKSKKELIVGYDLCNDYSQISYFNFTNAEPKTISTTAGEERFQIPTVLLKKKGLDKWFFGEEALKKALNGEELLVKDILDKGIHNEVTVIEDKEYVPAQLLETFIRKTLSLFAYEGIAQKIPDVIVFTLEHIDINLTATIKQSAKAIGICEDHIYIQSHDESFVEYTLNQKRELWSYDVVLLDYCRDYLKAYYLKINTKTTPIFVTIDKKNFKDIEMPPTSFLPDSEEENRKKLDQTVKDALKNYFGVNIISCVFLCGDGFESTLSKETLRFLCSGRRVFQGKNLYTKGACYTGAAKFIDTQTENYLFFSENKIKYNVGLDVFYQGEKKYHSLITAGENWYDAKGECELILDEESCVELKFTPIDNQDTRNIIINLHELPNRPNKTIRVQLYVKFECANIGTAIIKDLGFGEFFKSSEKIWKHEILL</sequence>
<dbReference type="OrthoDB" id="1918132at2"/>
<dbReference type="AlphaFoldDB" id="A0A371JHY0"/>
<protein>
    <recommendedName>
        <fullName evidence="1">DUF5716 domain-containing protein</fullName>
    </recommendedName>
</protein>
<dbReference type="InterPro" id="IPR043770">
    <property type="entry name" value="DUF5716_C"/>
</dbReference>
<organism evidence="2 3">
    <name type="scientific">Lachnotalea glycerini</name>
    <dbReference type="NCBI Taxonomy" id="1763509"/>
    <lineage>
        <taxon>Bacteria</taxon>
        <taxon>Bacillati</taxon>
        <taxon>Bacillota</taxon>
        <taxon>Clostridia</taxon>
        <taxon>Lachnospirales</taxon>
        <taxon>Lachnospiraceae</taxon>
        <taxon>Lachnotalea</taxon>
    </lineage>
</organism>
<evidence type="ECO:0000313" key="3">
    <source>
        <dbReference type="Proteomes" id="UP000216411"/>
    </source>
</evidence>
<dbReference type="Pfam" id="PF18980">
    <property type="entry name" value="DUF5716_C"/>
    <property type="match status" value="1"/>
</dbReference>
<comment type="caution">
    <text evidence="2">The sequence shown here is derived from an EMBL/GenBank/DDBJ whole genome shotgun (WGS) entry which is preliminary data.</text>
</comment>
<dbReference type="Proteomes" id="UP000216411">
    <property type="component" value="Unassembled WGS sequence"/>
</dbReference>
<dbReference type="EMBL" id="NOKA02000004">
    <property type="protein sequence ID" value="RDY32348.1"/>
    <property type="molecule type" value="Genomic_DNA"/>
</dbReference>
<feature type="domain" description="DUF5716" evidence="1">
    <location>
        <begin position="129"/>
        <end position="429"/>
    </location>
</feature>
<reference evidence="2 3" key="1">
    <citation type="journal article" date="2017" name="Genome Announc.">
        <title>Draft Genome Sequence of a Sporulating and Motile Strain of Lachnotalea glycerini Isolated from Water in Quebec City, Canada.</title>
        <authorList>
            <person name="Maheux A.F."/>
            <person name="Boudreau D.K."/>
            <person name="Berube E."/>
            <person name="Boissinot M."/>
            <person name="Raymond F."/>
            <person name="Brodeur S."/>
            <person name="Corbeil J."/>
            <person name="Isabel S."/>
            <person name="Omar R.F."/>
            <person name="Bergeron M.G."/>
        </authorList>
    </citation>
    <scope>NUCLEOTIDE SEQUENCE [LARGE SCALE GENOMIC DNA]</scope>
    <source>
        <strain evidence="2 3">CCRI-19302</strain>
    </source>
</reference>
<accession>A0A371JHY0</accession>
<gene>
    <name evidence="2" type="ORF">CG710_005040</name>
</gene>
<evidence type="ECO:0000313" key="2">
    <source>
        <dbReference type="EMBL" id="RDY32348.1"/>
    </source>
</evidence>
<dbReference type="RefSeq" id="WP_094376628.1">
    <property type="nucleotide sequence ID" value="NZ_NOKA02000004.1"/>
</dbReference>
<name>A0A371JHY0_9FIRM</name>
<keyword evidence="3" id="KW-1185">Reference proteome</keyword>
<evidence type="ECO:0000259" key="1">
    <source>
        <dbReference type="Pfam" id="PF18980"/>
    </source>
</evidence>
<proteinExistence type="predicted"/>